<reference evidence="1 2" key="1">
    <citation type="submission" date="2021-05" db="EMBL/GenBank/DDBJ databases">
        <title>Phylogenetic classification of ten novel species belonging to the genus Bifidobacterium comprising B. colchicus sp. nov., B. abeli sp. nov., B. bicoloris sp. nov., B. guerezis sp. nov., B. rosaliae sp. nov., B. santillanensis sp. nov., B. argentati sp. nov., B. amazzoni sp. nov., B. pluviali sp. nov., and B. pinnaculum sp. nov.</title>
        <authorList>
            <person name="Lugli G.A."/>
            <person name="Ruiz Garcia L."/>
            <person name="Margolles A."/>
            <person name="Ventura M."/>
        </authorList>
    </citation>
    <scope>NUCLEOTIDE SEQUENCE [LARGE SCALE GENOMIC DNA]</scope>
    <source>
        <strain evidence="1 2">82T10</strain>
    </source>
</reference>
<keyword evidence="2" id="KW-1185">Reference proteome</keyword>
<dbReference type="Proteomes" id="UP000700815">
    <property type="component" value="Unassembled WGS sequence"/>
</dbReference>
<evidence type="ECO:0000313" key="1">
    <source>
        <dbReference type="EMBL" id="MBW3092039.1"/>
    </source>
</evidence>
<proteinExistence type="predicted"/>
<gene>
    <name evidence="1" type="ORF">KIH79_03535</name>
</gene>
<dbReference type="PROSITE" id="PS51257">
    <property type="entry name" value="PROKAR_LIPOPROTEIN"/>
    <property type="match status" value="1"/>
</dbReference>
<accession>A0ABS6WDB6</accession>
<dbReference type="EMBL" id="JAHBBH010000006">
    <property type="protein sequence ID" value="MBW3092039.1"/>
    <property type="molecule type" value="Genomic_DNA"/>
</dbReference>
<evidence type="ECO:0000313" key="2">
    <source>
        <dbReference type="Proteomes" id="UP000700815"/>
    </source>
</evidence>
<name>A0ABS6WDB6_9BIFI</name>
<comment type="caution">
    <text evidence="1">The sequence shown here is derived from an EMBL/GenBank/DDBJ whole genome shotgun (WGS) entry which is preliminary data.</text>
</comment>
<protein>
    <submittedName>
        <fullName evidence="1">Uncharacterized protein</fullName>
    </submittedName>
</protein>
<sequence length="71" mass="7265">MIAKPYVMVGSSIGSCASRPTARLNPAGTFVQLIVYASRNASSTATSADAADTASELVIERENSGRDSTAA</sequence>
<organism evidence="1 2">
    <name type="scientific">Bifidobacterium miconis</name>
    <dbReference type="NCBI Taxonomy" id="2834435"/>
    <lineage>
        <taxon>Bacteria</taxon>
        <taxon>Bacillati</taxon>
        <taxon>Actinomycetota</taxon>
        <taxon>Actinomycetes</taxon>
        <taxon>Bifidobacteriales</taxon>
        <taxon>Bifidobacteriaceae</taxon>
        <taxon>Bifidobacterium</taxon>
    </lineage>
</organism>
<dbReference type="RefSeq" id="WP_236023574.1">
    <property type="nucleotide sequence ID" value="NZ_JAHBBH010000006.1"/>
</dbReference>